<keyword evidence="15 21" id="KW-0520">NAD</keyword>
<comment type="cofactor">
    <cofactor evidence="3">
        <name>Zn(2+)</name>
        <dbReference type="ChEBI" id="CHEBI:29105"/>
    </cofactor>
</comment>
<dbReference type="GO" id="GO:0000287">
    <property type="term" value="F:magnesium ion binding"/>
    <property type="evidence" value="ECO:0007669"/>
    <property type="project" value="UniProtKB-UniRule"/>
</dbReference>
<proteinExistence type="inferred from homology"/>
<comment type="catalytic activity">
    <reaction evidence="19 20">
        <text>shikimate + ATP = 3-phosphoshikimate + ADP + H(+)</text>
        <dbReference type="Rhea" id="RHEA:13121"/>
        <dbReference type="ChEBI" id="CHEBI:15378"/>
        <dbReference type="ChEBI" id="CHEBI:30616"/>
        <dbReference type="ChEBI" id="CHEBI:36208"/>
        <dbReference type="ChEBI" id="CHEBI:145989"/>
        <dbReference type="ChEBI" id="CHEBI:456216"/>
        <dbReference type="EC" id="2.7.1.71"/>
    </reaction>
</comment>
<dbReference type="HAMAP" id="MF_00109">
    <property type="entry name" value="Shikimate_kinase"/>
    <property type="match status" value="1"/>
</dbReference>
<dbReference type="PANTHER" id="PTHR43622">
    <property type="entry name" value="3-DEHYDROQUINATE SYNTHASE"/>
    <property type="match status" value="1"/>
</dbReference>
<evidence type="ECO:0000256" key="18">
    <source>
        <dbReference type="ARBA" id="ARBA00023268"/>
    </source>
</evidence>
<evidence type="ECO:0000256" key="1">
    <source>
        <dbReference type="ARBA" id="ARBA00001393"/>
    </source>
</evidence>
<dbReference type="GO" id="GO:0003856">
    <property type="term" value="F:3-dehydroquinate synthase activity"/>
    <property type="evidence" value="ECO:0007669"/>
    <property type="project" value="UniProtKB-UniRule"/>
</dbReference>
<dbReference type="SUPFAM" id="SSF56796">
    <property type="entry name" value="Dehydroquinate synthase-like"/>
    <property type="match status" value="1"/>
</dbReference>
<comment type="caution">
    <text evidence="24">The sequence shown here is derived from an EMBL/GenBank/DDBJ whole genome shotgun (WGS) entry which is preliminary data.</text>
</comment>
<keyword evidence="14 20" id="KW-0067">ATP-binding</keyword>
<dbReference type="EC" id="2.7.1.71" evidence="20"/>
<feature type="binding site" evidence="20">
    <location>
        <begin position="35"/>
        <end position="40"/>
    </location>
    <ligand>
        <name>ATP</name>
        <dbReference type="ChEBI" id="CHEBI:30616"/>
    </ligand>
</feature>
<dbReference type="InterPro" id="IPR031322">
    <property type="entry name" value="Shikimate/glucono_kinase"/>
</dbReference>
<dbReference type="CDD" id="cd00464">
    <property type="entry name" value="SK"/>
    <property type="match status" value="1"/>
</dbReference>
<evidence type="ECO:0000256" key="12">
    <source>
        <dbReference type="ARBA" id="ARBA00022777"/>
    </source>
</evidence>
<keyword evidence="25" id="KW-1185">Reference proteome</keyword>
<comment type="similarity">
    <text evidence="20">Belongs to the shikimate kinase family.</text>
</comment>
<comment type="cofactor">
    <cofactor evidence="20">
        <name>Mg(2+)</name>
        <dbReference type="ChEBI" id="CHEBI:18420"/>
    </cofactor>
    <text evidence="20">Binds 1 Mg(2+) ion per subunit.</text>
</comment>
<dbReference type="Proteomes" id="UP000583454">
    <property type="component" value="Unassembled WGS sequence"/>
</dbReference>
<evidence type="ECO:0000259" key="22">
    <source>
        <dbReference type="Pfam" id="PF01761"/>
    </source>
</evidence>
<feature type="binding site" evidence="21">
    <location>
        <position position="453"/>
    </location>
    <ligand>
        <name>Zn(2+)</name>
        <dbReference type="ChEBI" id="CHEBI:29105"/>
    </ligand>
</feature>
<dbReference type="GO" id="GO:0004765">
    <property type="term" value="F:shikimate kinase activity"/>
    <property type="evidence" value="ECO:0007669"/>
    <property type="project" value="UniProtKB-UniRule"/>
</dbReference>
<dbReference type="HAMAP" id="MF_00110">
    <property type="entry name" value="DHQ_synthase"/>
    <property type="match status" value="1"/>
</dbReference>
<evidence type="ECO:0000256" key="15">
    <source>
        <dbReference type="ARBA" id="ARBA00023027"/>
    </source>
</evidence>
<evidence type="ECO:0000256" key="20">
    <source>
        <dbReference type="HAMAP-Rule" id="MF_00109"/>
    </source>
</evidence>
<keyword evidence="13 21" id="KW-0862">Zinc</keyword>
<dbReference type="Gene3D" id="1.20.1090.10">
    <property type="entry name" value="Dehydroquinate synthase-like - alpha domain"/>
    <property type="match status" value="1"/>
</dbReference>
<feature type="binding site" evidence="21">
    <location>
        <position position="358"/>
    </location>
    <ligand>
        <name>NAD(+)</name>
        <dbReference type="ChEBI" id="CHEBI:57540"/>
    </ligand>
</feature>
<comment type="function">
    <text evidence="20">Catalyzes the specific phosphorylation of the 3-hydroxyl group of shikimic acid using ATP as a cosubstrate.</text>
</comment>
<dbReference type="EC" id="4.2.3.4" evidence="21"/>
<keyword evidence="9 20" id="KW-0808">Transferase</keyword>
<dbReference type="InterPro" id="IPR023000">
    <property type="entry name" value="Shikimate_kinase_CS"/>
</dbReference>
<feature type="binding site" evidence="21">
    <location>
        <position position="349"/>
    </location>
    <ligand>
        <name>NAD(+)</name>
        <dbReference type="ChEBI" id="CHEBI:57540"/>
    </ligand>
</feature>
<dbReference type="UniPathway" id="UPA00053">
    <property type="reaction ID" value="UER00085"/>
</dbReference>
<evidence type="ECO:0000256" key="6">
    <source>
        <dbReference type="ARBA" id="ARBA00004842"/>
    </source>
</evidence>
<evidence type="ECO:0000256" key="14">
    <source>
        <dbReference type="ARBA" id="ARBA00022840"/>
    </source>
</evidence>
<dbReference type="AlphaFoldDB" id="A0A840ZG15"/>
<evidence type="ECO:0000256" key="8">
    <source>
        <dbReference type="ARBA" id="ARBA00022605"/>
    </source>
</evidence>
<evidence type="ECO:0000256" key="5">
    <source>
        <dbReference type="ARBA" id="ARBA00004661"/>
    </source>
</evidence>
<dbReference type="GO" id="GO:0009073">
    <property type="term" value="P:aromatic amino acid family biosynthetic process"/>
    <property type="evidence" value="ECO:0007669"/>
    <property type="project" value="UniProtKB-KW"/>
</dbReference>
<dbReference type="InterPro" id="IPR000623">
    <property type="entry name" value="Shikimate_kinase/TSH1"/>
</dbReference>
<dbReference type="EMBL" id="JACHOP010000002">
    <property type="protein sequence ID" value="MBB5755823.1"/>
    <property type="molecule type" value="Genomic_DNA"/>
</dbReference>
<dbReference type="Pfam" id="PF01761">
    <property type="entry name" value="DHQ_synthase"/>
    <property type="match status" value="1"/>
</dbReference>
<dbReference type="GO" id="GO:0008652">
    <property type="term" value="P:amino acid biosynthetic process"/>
    <property type="evidence" value="ECO:0007669"/>
    <property type="project" value="UniProtKB-KW"/>
</dbReference>
<feature type="binding site" evidence="21">
    <location>
        <position position="472"/>
    </location>
    <ligand>
        <name>Zn(2+)</name>
        <dbReference type="ChEBI" id="CHEBI:29105"/>
    </ligand>
</feature>
<dbReference type="GO" id="GO:0005737">
    <property type="term" value="C:cytoplasm"/>
    <property type="evidence" value="ECO:0007669"/>
    <property type="project" value="UniProtKB-SubCell"/>
</dbReference>
<dbReference type="Gene3D" id="3.40.50.300">
    <property type="entry name" value="P-loop containing nucleotide triphosphate hydrolases"/>
    <property type="match status" value="1"/>
</dbReference>
<evidence type="ECO:0000256" key="21">
    <source>
        <dbReference type="HAMAP-Rule" id="MF_00110"/>
    </source>
</evidence>
<evidence type="ECO:0000256" key="16">
    <source>
        <dbReference type="ARBA" id="ARBA00023141"/>
    </source>
</evidence>
<evidence type="ECO:0000256" key="9">
    <source>
        <dbReference type="ARBA" id="ARBA00022679"/>
    </source>
</evidence>
<keyword evidence="18" id="KW-0511">Multifunctional enzyme</keyword>
<comment type="cofactor">
    <cofactor evidence="21">
        <name>Co(2+)</name>
        <dbReference type="ChEBI" id="CHEBI:48828"/>
    </cofactor>
    <cofactor evidence="21">
        <name>Zn(2+)</name>
        <dbReference type="ChEBI" id="CHEBI:29105"/>
    </cofactor>
    <text evidence="21">Binds 1 divalent metal cation per subunit. Can use either Co(2+) or Zn(2+).</text>
</comment>
<feature type="binding site" evidence="20">
    <location>
        <position position="160"/>
    </location>
    <ligand>
        <name>substrate</name>
    </ligand>
</feature>
<dbReference type="NCBIfam" id="TIGR01357">
    <property type="entry name" value="aroB"/>
    <property type="match status" value="1"/>
</dbReference>
<dbReference type="InterPro" id="IPR050071">
    <property type="entry name" value="Dehydroquinate_synthase"/>
</dbReference>
<feature type="binding site" evidence="21">
    <location>
        <begin position="336"/>
        <end position="337"/>
    </location>
    <ligand>
        <name>NAD(+)</name>
        <dbReference type="ChEBI" id="CHEBI:57540"/>
    </ligand>
</feature>
<evidence type="ECO:0000313" key="24">
    <source>
        <dbReference type="EMBL" id="MBB5755823.1"/>
    </source>
</evidence>
<dbReference type="FunFam" id="3.40.50.1970:FF:000007">
    <property type="entry name" value="Pentafunctional AROM polypeptide"/>
    <property type="match status" value="1"/>
</dbReference>
<dbReference type="Pfam" id="PF01202">
    <property type="entry name" value="SKI"/>
    <property type="match status" value="1"/>
</dbReference>
<feature type="binding site" evidence="20">
    <location>
        <position position="141"/>
    </location>
    <ligand>
        <name>ATP</name>
        <dbReference type="ChEBI" id="CHEBI:30616"/>
    </ligand>
</feature>
<dbReference type="InterPro" id="IPR027417">
    <property type="entry name" value="P-loop_NTPase"/>
</dbReference>
<gene>
    <name evidence="21" type="primary">aroB</name>
    <name evidence="20" type="synonym">aroK</name>
    <name evidence="24" type="ORF">HNR00_000519</name>
</gene>
<evidence type="ECO:0000256" key="2">
    <source>
        <dbReference type="ARBA" id="ARBA00001911"/>
    </source>
</evidence>
<organism evidence="24 25">
    <name type="scientific">Methylorubrum rhodinum</name>
    <dbReference type="NCBI Taxonomy" id="29428"/>
    <lineage>
        <taxon>Bacteria</taxon>
        <taxon>Pseudomonadati</taxon>
        <taxon>Pseudomonadota</taxon>
        <taxon>Alphaproteobacteria</taxon>
        <taxon>Hyphomicrobiales</taxon>
        <taxon>Methylobacteriaceae</taxon>
        <taxon>Methylorubrum</taxon>
    </lineage>
</organism>
<dbReference type="PROSITE" id="PS01128">
    <property type="entry name" value="SHIKIMATE_KINASE"/>
    <property type="match status" value="1"/>
</dbReference>
<dbReference type="RefSeq" id="WP_183564426.1">
    <property type="nucleotide sequence ID" value="NZ_JACHOP010000002.1"/>
</dbReference>
<name>A0A840ZG15_9HYPH</name>
<dbReference type="GO" id="GO:0005524">
    <property type="term" value="F:ATP binding"/>
    <property type="evidence" value="ECO:0007669"/>
    <property type="project" value="UniProtKB-UniRule"/>
</dbReference>
<feature type="binding site" evidence="21">
    <location>
        <position position="391"/>
    </location>
    <ligand>
        <name>Zn(2+)</name>
        <dbReference type="ChEBI" id="CHEBI:29105"/>
    </ligand>
</feature>
<evidence type="ECO:0000256" key="17">
    <source>
        <dbReference type="ARBA" id="ARBA00023239"/>
    </source>
</evidence>
<evidence type="ECO:0000256" key="11">
    <source>
        <dbReference type="ARBA" id="ARBA00022741"/>
    </source>
</evidence>
<dbReference type="PRINTS" id="PR01100">
    <property type="entry name" value="SHIKIMTKNASE"/>
</dbReference>
<dbReference type="NCBIfam" id="NF010552">
    <property type="entry name" value="PRK13946.1"/>
    <property type="match status" value="1"/>
</dbReference>
<feature type="binding site" evidence="20">
    <location>
        <position position="57"/>
    </location>
    <ligand>
        <name>substrate</name>
    </ligand>
</feature>
<feature type="binding site" evidence="20">
    <location>
        <position position="103"/>
    </location>
    <ligand>
        <name>substrate</name>
    </ligand>
</feature>
<keyword evidence="16 21" id="KW-0057">Aromatic amino acid biosynthesis</keyword>
<feature type="binding site" evidence="20">
    <location>
        <position position="39"/>
    </location>
    <ligand>
        <name>Mg(2+)</name>
        <dbReference type="ChEBI" id="CHEBI:18420"/>
    </ligand>
</feature>
<evidence type="ECO:0000256" key="3">
    <source>
        <dbReference type="ARBA" id="ARBA00001947"/>
    </source>
</evidence>
<reference evidence="24 25" key="1">
    <citation type="submission" date="2020-08" db="EMBL/GenBank/DDBJ databases">
        <title>Genomic Encyclopedia of Type Strains, Phase IV (KMG-IV): sequencing the most valuable type-strain genomes for metagenomic binning, comparative biology and taxonomic classification.</title>
        <authorList>
            <person name="Goeker M."/>
        </authorList>
    </citation>
    <scope>NUCLEOTIDE SEQUENCE [LARGE SCALE GENOMIC DNA]</scope>
    <source>
        <strain evidence="24 25">DSM 2163</strain>
    </source>
</reference>
<keyword evidence="10 21" id="KW-0479">Metal-binding</keyword>
<feature type="binding site" evidence="21">
    <location>
        <begin position="312"/>
        <end position="316"/>
    </location>
    <ligand>
        <name>NAD(+)</name>
        <dbReference type="ChEBI" id="CHEBI:57540"/>
    </ligand>
</feature>
<keyword evidence="20" id="KW-0460">Magnesium</keyword>
<accession>A0A840ZG15</accession>
<feature type="domain" description="3-dehydroquinate synthase C-terminal" evidence="23">
    <location>
        <begin position="388"/>
        <end position="537"/>
    </location>
</feature>
<sequence>MTVPEPPALPPGEPIEARLRRGLGARSIVLVGLMGAGKSTVGRRLASRLGLMFKDADHEIEAAAKLTIADIFAIYGEASFREGEERVIARLLREGPMVLATGGGAFMREATRARIAEGGISVWLKADLEVLMRRVRKRATRPLLQTEDPEATMRALMEVRHPVYAGADLTVLSRDVSHDRVMQDVMEALDLHVNPSAPRSSPAMSQPLRVSVPLNQGRDYDIRIGRGLLDEIGIEARDLGARAAGIVTDETVAGLYGERVKASLEAAGLRCGLISVPPGEASKSFSEFARVCDGLLAQKIERGDLVVALGGGVVGDLAGFAAASLRRGVRFIQAPTTLLAQVDSSVGGKTGINSPLGKNLIGAFHQPRLVLADTATLDTLSEREMRAGYAEVAKYGLIGDADFFEWCEANWSGIFSGGPERDEAVAACCRAKAGVVVRDEREDGERALLNLGHTFGHALERLTAYDSARLVHGEGVAIGLALAFRFSARLGLCPGQDAGRVANHLALAGLPTRLQQVPGGAGDAHALLDAMAQDKKVRDGRLTFILARSIGQSFIAPDIDGGEVRAFLEDELRG</sequence>
<evidence type="ECO:0000256" key="19">
    <source>
        <dbReference type="ARBA" id="ARBA00048567"/>
    </source>
</evidence>
<comment type="similarity">
    <text evidence="21">Belongs to the sugar phosphate cyclases superfamily. Dehydroquinate synthase family.</text>
</comment>
<comment type="pathway">
    <text evidence="5 21">Metabolic intermediate biosynthesis; chorismate biosynthesis; chorismate from D-erythrose 4-phosphate and phosphoenolpyruvate: step 2/7.</text>
</comment>
<keyword evidence="21" id="KW-0170">Cobalt</keyword>
<comment type="subunit">
    <text evidence="20">Monomer.</text>
</comment>
<evidence type="ECO:0000259" key="23">
    <source>
        <dbReference type="Pfam" id="PF24621"/>
    </source>
</evidence>
<comment type="function">
    <text evidence="4 21">Catalyzes the conversion of 3-deoxy-D-arabino-heptulosonate 7-phosphate (DAHP) to dehydroquinate (DHQ).</text>
</comment>
<feature type="binding site" evidence="20">
    <location>
        <position position="81"/>
    </location>
    <ligand>
        <name>substrate</name>
    </ligand>
</feature>
<dbReference type="InterPro" id="IPR030960">
    <property type="entry name" value="DHQS/DOIS_N"/>
</dbReference>
<dbReference type="Gene3D" id="3.40.50.1970">
    <property type="match status" value="1"/>
</dbReference>
<evidence type="ECO:0000256" key="4">
    <source>
        <dbReference type="ARBA" id="ARBA00003485"/>
    </source>
</evidence>
<comment type="caution">
    <text evidence="21">Lacks conserved residue(s) required for the propagation of feature annotation.</text>
</comment>
<protein>
    <recommendedName>
        <fullName evidence="20 21">Multifunctional fusion protein</fullName>
    </recommendedName>
    <domain>
        <recommendedName>
            <fullName evidence="20">Shikimate kinase</fullName>
            <shortName evidence="20">SK</shortName>
            <ecNumber evidence="20">2.7.1.71</ecNumber>
        </recommendedName>
    </domain>
    <domain>
        <recommendedName>
            <fullName evidence="21">3-dehydroquinate synthase</fullName>
            <shortName evidence="21">DHQS</shortName>
            <ecNumber evidence="21">4.2.3.4</ecNumber>
        </recommendedName>
    </domain>
</protein>
<dbReference type="GO" id="GO:0009423">
    <property type="term" value="P:chorismate biosynthetic process"/>
    <property type="evidence" value="ECO:0007669"/>
    <property type="project" value="UniProtKB-UniRule"/>
</dbReference>
<keyword evidence="11 21" id="KW-0547">Nucleotide-binding</keyword>
<evidence type="ECO:0000256" key="13">
    <source>
        <dbReference type="ARBA" id="ARBA00022833"/>
    </source>
</evidence>
<evidence type="ECO:0000256" key="7">
    <source>
        <dbReference type="ARBA" id="ARBA00022490"/>
    </source>
</evidence>
<dbReference type="Pfam" id="PF24621">
    <property type="entry name" value="DHQS_C"/>
    <property type="match status" value="1"/>
</dbReference>
<keyword evidence="12 20" id="KW-0418">Kinase</keyword>
<feature type="binding site" evidence="21">
    <location>
        <begin position="376"/>
        <end position="379"/>
    </location>
    <ligand>
        <name>NAD(+)</name>
        <dbReference type="ChEBI" id="CHEBI:57540"/>
    </ligand>
</feature>
<keyword evidence="8 21" id="KW-0028">Amino-acid biosynthesis</keyword>
<comment type="catalytic activity">
    <reaction evidence="1 21">
        <text>7-phospho-2-dehydro-3-deoxy-D-arabino-heptonate = 3-dehydroquinate + phosphate</text>
        <dbReference type="Rhea" id="RHEA:21968"/>
        <dbReference type="ChEBI" id="CHEBI:32364"/>
        <dbReference type="ChEBI" id="CHEBI:43474"/>
        <dbReference type="ChEBI" id="CHEBI:58394"/>
        <dbReference type="EC" id="4.2.3.4"/>
    </reaction>
</comment>
<dbReference type="PANTHER" id="PTHR43622:SF7">
    <property type="entry name" value="3-DEHYDROQUINATE SYNTHASE, CHLOROPLASTIC"/>
    <property type="match status" value="1"/>
</dbReference>
<feature type="domain" description="3-dehydroquinate synthase N-terminal" evidence="22">
    <location>
        <begin position="274"/>
        <end position="386"/>
    </location>
</feature>
<comment type="cofactor">
    <cofactor evidence="2 21">
        <name>NAD(+)</name>
        <dbReference type="ChEBI" id="CHEBI:57540"/>
    </cofactor>
</comment>
<keyword evidence="17 21" id="KW-0456">Lyase</keyword>
<dbReference type="InterPro" id="IPR056179">
    <property type="entry name" value="DHQS_C"/>
</dbReference>
<comment type="subcellular location">
    <subcellularLocation>
        <location evidence="21">Cytoplasm</location>
    </subcellularLocation>
</comment>
<evidence type="ECO:0000313" key="25">
    <source>
        <dbReference type="Proteomes" id="UP000583454"/>
    </source>
</evidence>
<dbReference type="InterPro" id="IPR016037">
    <property type="entry name" value="DHQ_synth_AroB"/>
</dbReference>
<dbReference type="SUPFAM" id="SSF52540">
    <property type="entry name" value="P-loop containing nucleoside triphosphate hydrolases"/>
    <property type="match status" value="1"/>
</dbReference>
<dbReference type="CDD" id="cd08195">
    <property type="entry name" value="DHQS"/>
    <property type="match status" value="1"/>
</dbReference>
<keyword evidence="7 21" id="KW-0963">Cytoplasm</keyword>
<evidence type="ECO:0000256" key="10">
    <source>
        <dbReference type="ARBA" id="ARBA00022723"/>
    </source>
</evidence>
<comment type="pathway">
    <text evidence="6 20">Metabolic intermediate biosynthesis; chorismate biosynthesis; chorismate from D-erythrose 4-phosphate and phosphoenolpyruvate: step 5/7.</text>
</comment>